<dbReference type="SMART" id="SM00387">
    <property type="entry name" value="HATPase_c"/>
    <property type="match status" value="1"/>
</dbReference>
<evidence type="ECO:0000256" key="4">
    <source>
        <dbReference type="ARBA" id="ARBA00022475"/>
    </source>
</evidence>
<gene>
    <name evidence="17" type="ORF">KS407_05675</name>
</gene>
<proteinExistence type="predicted"/>
<evidence type="ECO:0000313" key="18">
    <source>
        <dbReference type="Proteomes" id="UP000790580"/>
    </source>
</evidence>
<dbReference type="PRINTS" id="PR00344">
    <property type="entry name" value="BCTRLSENSOR"/>
</dbReference>
<keyword evidence="18" id="KW-1185">Reference proteome</keyword>
<dbReference type="Pfam" id="PF00672">
    <property type="entry name" value="HAMP"/>
    <property type="match status" value="1"/>
</dbReference>
<keyword evidence="6" id="KW-0808">Transferase</keyword>
<evidence type="ECO:0000313" key="17">
    <source>
        <dbReference type="EMBL" id="MBU9720938.1"/>
    </source>
</evidence>
<dbReference type="SUPFAM" id="SSF47384">
    <property type="entry name" value="Homodimeric domain of signal transducing histidine kinase"/>
    <property type="match status" value="1"/>
</dbReference>
<protein>
    <recommendedName>
        <fullName evidence="3">histidine kinase</fullName>
        <ecNumber evidence="3">2.7.13.3</ecNumber>
    </recommendedName>
</protein>
<dbReference type="InterPro" id="IPR003594">
    <property type="entry name" value="HATPase_dom"/>
</dbReference>
<comment type="catalytic activity">
    <reaction evidence="1">
        <text>ATP + protein L-histidine = ADP + protein N-phospho-L-histidine.</text>
        <dbReference type="EC" id="2.7.13.3"/>
    </reaction>
</comment>
<sequence length="472" mass="54342">MLSKLRKKRKGMFIKLFTTYIVILCISFIMIGLVVNTMAHNEIIKRYHNAFDHQKEKVIQYFETAESEGWEQSILTSSLELALNQEDRVAVFLIDEYGGVDYNPKLFEEYDMEMSLRELAMSEEETSMRLHTEDRVVYFMSGPIEILTEDNPKHTITMVFHEFDQELKQISSIIHITVLVAIIIAGIIIFYTSRKMTSPLREMNHSALQFAKGDFSHRVNIKSKDEIGQLAETFNYMAKELASIDQMRKDFVANVSHDLRSPLTSIKGFLGAMMDGTIPQEQQYKYFSIMKNETERLMKLVNDLLDMARLEAGQMEVEPISYNFSEQLRLTIAKMEPTLSENQLDIELLGEEEDVFVHADPNRMEQVLVNLLQNAVQFSKEKGSIDVAIMKEGDNATIRIRDYGHGMSESDVRYIWERFYKKDKARSSKSGTGIGLSIVKHIIDLHDTTIKVESDLDKGTTFTFTLPLAKLK</sequence>
<evidence type="ECO:0000256" key="2">
    <source>
        <dbReference type="ARBA" id="ARBA00004651"/>
    </source>
</evidence>
<evidence type="ECO:0000259" key="15">
    <source>
        <dbReference type="PROSITE" id="PS50109"/>
    </source>
</evidence>
<feature type="domain" description="Histidine kinase" evidence="15">
    <location>
        <begin position="254"/>
        <end position="470"/>
    </location>
</feature>
<keyword evidence="10" id="KW-0067">ATP-binding</keyword>
<evidence type="ECO:0000259" key="16">
    <source>
        <dbReference type="PROSITE" id="PS50885"/>
    </source>
</evidence>
<dbReference type="InterPro" id="IPR003661">
    <property type="entry name" value="HisK_dim/P_dom"/>
</dbReference>
<keyword evidence="7 14" id="KW-0812">Transmembrane</keyword>
<dbReference type="Gene3D" id="3.30.565.10">
    <property type="entry name" value="Histidine kinase-like ATPase, C-terminal domain"/>
    <property type="match status" value="1"/>
</dbReference>
<keyword evidence="8" id="KW-0547">Nucleotide-binding</keyword>
<dbReference type="CDD" id="cd06225">
    <property type="entry name" value="HAMP"/>
    <property type="match status" value="1"/>
</dbReference>
<evidence type="ECO:0000256" key="13">
    <source>
        <dbReference type="ARBA" id="ARBA00023136"/>
    </source>
</evidence>
<evidence type="ECO:0000256" key="1">
    <source>
        <dbReference type="ARBA" id="ARBA00000085"/>
    </source>
</evidence>
<dbReference type="PANTHER" id="PTHR45528:SF1">
    <property type="entry name" value="SENSOR HISTIDINE KINASE CPXA"/>
    <property type="match status" value="1"/>
</dbReference>
<dbReference type="Pfam" id="PF02518">
    <property type="entry name" value="HATPase_c"/>
    <property type="match status" value="1"/>
</dbReference>
<dbReference type="InterPro" id="IPR050398">
    <property type="entry name" value="HssS/ArlS-like"/>
</dbReference>
<evidence type="ECO:0000256" key="11">
    <source>
        <dbReference type="ARBA" id="ARBA00022989"/>
    </source>
</evidence>
<dbReference type="EC" id="2.7.13.3" evidence="3"/>
<dbReference type="SUPFAM" id="SSF55874">
    <property type="entry name" value="ATPase domain of HSP90 chaperone/DNA topoisomerase II/histidine kinase"/>
    <property type="match status" value="1"/>
</dbReference>
<evidence type="ECO:0000256" key="6">
    <source>
        <dbReference type="ARBA" id="ARBA00022679"/>
    </source>
</evidence>
<dbReference type="SMART" id="SM00388">
    <property type="entry name" value="HisKA"/>
    <property type="match status" value="1"/>
</dbReference>
<keyword evidence="13 14" id="KW-0472">Membrane</keyword>
<evidence type="ECO:0000256" key="9">
    <source>
        <dbReference type="ARBA" id="ARBA00022777"/>
    </source>
</evidence>
<name>A0ABS6JQV5_9BACI</name>
<evidence type="ECO:0000256" key="7">
    <source>
        <dbReference type="ARBA" id="ARBA00022692"/>
    </source>
</evidence>
<evidence type="ECO:0000256" key="8">
    <source>
        <dbReference type="ARBA" id="ARBA00022741"/>
    </source>
</evidence>
<accession>A0ABS6JQV5</accession>
<dbReference type="SMART" id="SM00304">
    <property type="entry name" value="HAMP"/>
    <property type="match status" value="1"/>
</dbReference>
<keyword evidence="4" id="KW-1003">Cell membrane</keyword>
<dbReference type="SUPFAM" id="SSF158472">
    <property type="entry name" value="HAMP domain-like"/>
    <property type="match status" value="1"/>
</dbReference>
<dbReference type="InterPro" id="IPR036097">
    <property type="entry name" value="HisK_dim/P_sf"/>
</dbReference>
<dbReference type="InterPro" id="IPR005467">
    <property type="entry name" value="His_kinase_dom"/>
</dbReference>
<comment type="caution">
    <text evidence="17">The sequence shown here is derived from an EMBL/GenBank/DDBJ whole genome shotgun (WGS) entry which is preliminary data.</text>
</comment>
<dbReference type="Gene3D" id="1.10.287.130">
    <property type="match status" value="1"/>
</dbReference>
<evidence type="ECO:0000256" key="3">
    <source>
        <dbReference type="ARBA" id="ARBA00012438"/>
    </source>
</evidence>
<keyword evidence="9 17" id="KW-0418">Kinase</keyword>
<dbReference type="PROSITE" id="PS50885">
    <property type="entry name" value="HAMP"/>
    <property type="match status" value="1"/>
</dbReference>
<evidence type="ECO:0000256" key="12">
    <source>
        <dbReference type="ARBA" id="ARBA00023012"/>
    </source>
</evidence>
<reference evidence="17 18" key="1">
    <citation type="submission" date="2021-06" db="EMBL/GenBank/DDBJ databases">
        <title>Bacillus sp. RD4P76, an endophyte from a halophyte.</title>
        <authorList>
            <person name="Sun J.-Q."/>
        </authorList>
    </citation>
    <scope>NUCLEOTIDE SEQUENCE [LARGE SCALE GENOMIC DNA]</scope>
    <source>
        <strain evidence="17 18">JCM 17098</strain>
    </source>
</reference>
<dbReference type="EMBL" id="JAHQCR010000023">
    <property type="protein sequence ID" value="MBU9720938.1"/>
    <property type="molecule type" value="Genomic_DNA"/>
</dbReference>
<dbReference type="Proteomes" id="UP000790580">
    <property type="component" value="Unassembled WGS sequence"/>
</dbReference>
<dbReference type="GO" id="GO:0016301">
    <property type="term" value="F:kinase activity"/>
    <property type="evidence" value="ECO:0007669"/>
    <property type="project" value="UniProtKB-KW"/>
</dbReference>
<dbReference type="Gene3D" id="6.10.340.10">
    <property type="match status" value="1"/>
</dbReference>
<dbReference type="CDD" id="cd00082">
    <property type="entry name" value="HisKA"/>
    <property type="match status" value="1"/>
</dbReference>
<organism evidence="17 18">
    <name type="scientific">Evansella alkalicola</name>
    <dbReference type="NCBI Taxonomy" id="745819"/>
    <lineage>
        <taxon>Bacteria</taxon>
        <taxon>Bacillati</taxon>
        <taxon>Bacillota</taxon>
        <taxon>Bacilli</taxon>
        <taxon>Bacillales</taxon>
        <taxon>Bacillaceae</taxon>
        <taxon>Evansella</taxon>
    </lineage>
</organism>
<keyword evidence="12" id="KW-0902">Two-component regulatory system</keyword>
<dbReference type="InterPro" id="IPR004358">
    <property type="entry name" value="Sig_transdc_His_kin-like_C"/>
</dbReference>
<evidence type="ECO:0000256" key="5">
    <source>
        <dbReference type="ARBA" id="ARBA00022553"/>
    </source>
</evidence>
<feature type="domain" description="HAMP" evidence="16">
    <location>
        <begin position="194"/>
        <end position="246"/>
    </location>
</feature>
<evidence type="ECO:0000256" key="10">
    <source>
        <dbReference type="ARBA" id="ARBA00022840"/>
    </source>
</evidence>
<dbReference type="PROSITE" id="PS50109">
    <property type="entry name" value="HIS_KIN"/>
    <property type="match status" value="1"/>
</dbReference>
<dbReference type="InterPro" id="IPR003660">
    <property type="entry name" value="HAMP_dom"/>
</dbReference>
<feature type="transmembrane region" description="Helical" evidence="14">
    <location>
        <begin position="12"/>
        <end position="35"/>
    </location>
</feature>
<keyword evidence="5" id="KW-0597">Phosphoprotein</keyword>
<dbReference type="RefSeq" id="WP_176371301.1">
    <property type="nucleotide sequence ID" value="NZ_JAHQCR010000023.1"/>
</dbReference>
<dbReference type="PANTHER" id="PTHR45528">
    <property type="entry name" value="SENSOR HISTIDINE KINASE CPXA"/>
    <property type="match status" value="1"/>
</dbReference>
<dbReference type="Pfam" id="PF00512">
    <property type="entry name" value="HisKA"/>
    <property type="match status" value="1"/>
</dbReference>
<keyword evidence="11 14" id="KW-1133">Transmembrane helix</keyword>
<dbReference type="InterPro" id="IPR036890">
    <property type="entry name" value="HATPase_C_sf"/>
</dbReference>
<comment type="subcellular location">
    <subcellularLocation>
        <location evidence="2">Cell membrane</location>
        <topology evidence="2">Multi-pass membrane protein</topology>
    </subcellularLocation>
</comment>
<feature type="transmembrane region" description="Helical" evidence="14">
    <location>
        <begin position="173"/>
        <end position="193"/>
    </location>
</feature>
<evidence type="ECO:0000256" key="14">
    <source>
        <dbReference type="SAM" id="Phobius"/>
    </source>
</evidence>